<dbReference type="PROSITE" id="PS51186">
    <property type="entry name" value="GNAT"/>
    <property type="match status" value="2"/>
</dbReference>
<feature type="domain" description="N-acetyltransferase" evidence="2">
    <location>
        <begin position="160"/>
        <end position="316"/>
    </location>
</feature>
<evidence type="ECO:0000313" key="3">
    <source>
        <dbReference type="EMBL" id="GEM45228.1"/>
    </source>
</evidence>
<protein>
    <recommendedName>
        <fullName evidence="2">N-acetyltransferase domain-containing protein</fullName>
    </recommendedName>
</protein>
<dbReference type="InterPro" id="IPR016181">
    <property type="entry name" value="Acyl_CoA_acyltransferase"/>
</dbReference>
<dbReference type="Gene3D" id="3.40.630.30">
    <property type="match status" value="2"/>
</dbReference>
<dbReference type="EMBL" id="BJXB01000003">
    <property type="protein sequence ID" value="GEM45228.1"/>
    <property type="molecule type" value="Genomic_DNA"/>
</dbReference>
<dbReference type="SUPFAM" id="SSF55729">
    <property type="entry name" value="Acyl-CoA N-acyltransferases (Nat)"/>
    <property type="match status" value="2"/>
</dbReference>
<evidence type="ECO:0000256" key="1">
    <source>
        <dbReference type="ARBA" id="ARBA00022679"/>
    </source>
</evidence>
<accession>A0A511MY60</accession>
<keyword evidence="4" id="KW-1185">Reference proteome</keyword>
<sequence>MKSLQPATREDAELIVSLVHRAWKDTIDPRSSGHRMTAPEVLEIFDDGGGGFLVSRDDTVVGCICYRPNGKTLELSKLAVLPEARKQGFSIMLVQAVEDYARQHNFKRILLAVSQYNLSVIPLYEKLGYTINENEVYEHSHPGSPTPVVMTRKLQTRKDYRLRAATLEDAPTIASLVRAAWRNTIDERSSGHRLTPEAVQENLKCGGGFIMEEHFNYGETRPVGCVCFVPDGDTIDLMKLAVLNDTRGYGLAKRLVLAVEEHAVKEGFKKVLLAVSTYNLSVIPFYERLGYSIDEEAVYKHPSASVPGPKVMVKSL</sequence>
<organism evidence="3 4">
    <name type="scientific">Deinococcus cellulosilyticus (strain DSM 18568 / NBRC 106333 / KACC 11606 / 5516J-15)</name>
    <dbReference type="NCBI Taxonomy" id="1223518"/>
    <lineage>
        <taxon>Bacteria</taxon>
        <taxon>Thermotogati</taxon>
        <taxon>Deinococcota</taxon>
        <taxon>Deinococci</taxon>
        <taxon>Deinococcales</taxon>
        <taxon>Deinococcaceae</taxon>
        <taxon>Deinococcus</taxon>
    </lineage>
</organism>
<evidence type="ECO:0000259" key="2">
    <source>
        <dbReference type="PROSITE" id="PS51186"/>
    </source>
</evidence>
<dbReference type="Pfam" id="PF00583">
    <property type="entry name" value="Acetyltransf_1"/>
    <property type="match status" value="2"/>
</dbReference>
<dbReference type="InterPro" id="IPR050769">
    <property type="entry name" value="NAT_camello-type"/>
</dbReference>
<dbReference type="PANTHER" id="PTHR13947:SF37">
    <property type="entry name" value="LD18367P"/>
    <property type="match status" value="1"/>
</dbReference>
<dbReference type="InterPro" id="IPR000182">
    <property type="entry name" value="GNAT_dom"/>
</dbReference>
<reference evidence="3 4" key="1">
    <citation type="submission" date="2019-07" db="EMBL/GenBank/DDBJ databases">
        <title>Whole genome shotgun sequence of Deinococcus cellulosilyticus NBRC 106333.</title>
        <authorList>
            <person name="Hosoyama A."/>
            <person name="Uohara A."/>
            <person name="Ohji S."/>
            <person name="Ichikawa N."/>
        </authorList>
    </citation>
    <scope>NUCLEOTIDE SEQUENCE [LARGE SCALE GENOMIC DNA]</scope>
    <source>
        <strain evidence="3 4">NBRC 106333</strain>
    </source>
</reference>
<dbReference type="GO" id="GO:0008080">
    <property type="term" value="F:N-acetyltransferase activity"/>
    <property type="evidence" value="ECO:0007669"/>
    <property type="project" value="InterPro"/>
</dbReference>
<dbReference type="OrthoDB" id="9796171at2"/>
<dbReference type="RefSeq" id="WP_146882653.1">
    <property type="nucleotide sequence ID" value="NZ_BJXB01000003.1"/>
</dbReference>
<feature type="domain" description="N-acetyltransferase" evidence="2">
    <location>
        <begin position="2"/>
        <end position="155"/>
    </location>
</feature>
<dbReference type="PANTHER" id="PTHR13947">
    <property type="entry name" value="GNAT FAMILY N-ACETYLTRANSFERASE"/>
    <property type="match status" value="1"/>
</dbReference>
<dbReference type="Proteomes" id="UP000321306">
    <property type="component" value="Unassembled WGS sequence"/>
</dbReference>
<proteinExistence type="predicted"/>
<keyword evidence="1" id="KW-0808">Transferase</keyword>
<evidence type="ECO:0000313" key="4">
    <source>
        <dbReference type="Proteomes" id="UP000321306"/>
    </source>
</evidence>
<comment type="caution">
    <text evidence="3">The sequence shown here is derived from an EMBL/GenBank/DDBJ whole genome shotgun (WGS) entry which is preliminary data.</text>
</comment>
<dbReference type="AlphaFoldDB" id="A0A511MY60"/>
<name>A0A511MY60_DEIC1</name>
<gene>
    <name evidence="3" type="ORF">DC3_08630</name>
</gene>
<dbReference type="CDD" id="cd04301">
    <property type="entry name" value="NAT_SF"/>
    <property type="match status" value="2"/>
</dbReference>